<accession>A0A7G9R7B3</accession>
<proteinExistence type="inferred from homology"/>
<gene>
    <name evidence="5" type="ORF">H9L09_12890</name>
</gene>
<dbReference type="Pfam" id="PF13302">
    <property type="entry name" value="Acetyltransf_3"/>
    <property type="match status" value="1"/>
</dbReference>
<dbReference type="Proteomes" id="UP000515947">
    <property type="component" value="Chromosome"/>
</dbReference>
<name>A0A7G9R7B3_9ACTN</name>
<keyword evidence="2" id="KW-0012">Acyltransferase</keyword>
<dbReference type="InterPro" id="IPR016181">
    <property type="entry name" value="Acyl_CoA_acyltransferase"/>
</dbReference>
<dbReference type="PROSITE" id="PS51186">
    <property type="entry name" value="GNAT"/>
    <property type="match status" value="1"/>
</dbReference>
<protein>
    <submittedName>
        <fullName evidence="5">GNAT family N-acetyltransferase</fullName>
    </submittedName>
</protein>
<evidence type="ECO:0000313" key="6">
    <source>
        <dbReference type="Proteomes" id="UP000515947"/>
    </source>
</evidence>
<dbReference type="InterPro" id="IPR000182">
    <property type="entry name" value="GNAT_dom"/>
</dbReference>
<comment type="similarity">
    <text evidence="3">Belongs to the acetyltransferase family. RimJ subfamily.</text>
</comment>
<organism evidence="5 6">
    <name type="scientific">Nocardioides mesophilus</name>
    <dbReference type="NCBI Taxonomy" id="433659"/>
    <lineage>
        <taxon>Bacteria</taxon>
        <taxon>Bacillati</taxon>
        <taxon>Actinomycetota</taxon>
        <taxon>Actinomycetes</taxon>
        <taxon>Propionibacteriales</taxon>
        <taxon>Nocardioidaceae</taxon>
        <taxon>Nocardioides</taxon>
    </lineage>
</organism>
<dbReference type="PANTHER" id="PTHR43792">
    <property type="entry name" value="GNAT FAMILY, PUTATIVE (AFU_ORTHOLOGUE AFUA_3G00765)-RELATED-RELATED"/>
    <property type="match status" value="1"/>
</dbReference>
<dbReference type="GO" id="GO:0005737">
    <property type="term" value="C:cytoplasm"/>
    <property type="evidence" value="ECO:0007669"/>
    <property type="project" value="TreeGrafter"/>
</dbReference>
<dbReference type="InterPro" id="IPR051531">
    <property type="entry name" value="N-acetyltransferase"/>
</dbReference>
<evidence type="ECO:0000256" key="2">
    <source>
        <dbReference type="ARBA" id="ARBA00023315"/>
    </source>
</evidence>
<dbReference type="RefSeq" id="WP_187577324.1">
    <property type="nucleotide sequence ID" value="NZ_CP060713.1"/>
</dbReference>
<feature type="domain" description="N-acetyltransferase" evidence="4">
    <location>
        <begin position="6"/>
        <end position="174"/>
    </location>
</feature>
<evidence type="ECO:0000256" key="3">
    <source>
        <dbReference type="ARBA" id="ARBA00038502"/>
    </source>
</evidence>
<dbReference type="SUPFAM" id="SSF55729">
    <property type="entry name" value="Acyl-CoA N-acyltransferases (Nat)"/>
    <property type="match status" value="1"/>
</dbReference>
<keyword evidence="6" id="KW-1185">Reference proteome</keyword>
<dbReference type="Gene3D" id="3.40.630.30">
    <property type="match status" value="1"/>
</dbReference>
<evidence type="ECO:0000259" key="4">
    <source>
        <dbReference type="PROSITE" id="PS51186"/>
    </source>
</evidence>
<reference evidence="5 6" key="1">
    <citation type="submission" date="2020-08" db="EMBL/GenBank/DDBJ databases">
        <title>Genome sequence of Nocardioides mesophilus KACC 16243T.</title>
        <authorList>
            <person name="Hyun D.-W."/>
            <person name="Bae J.-W."/>
        </authorList>
    </citation>
    <scope>NUCLEOTIDE SEQUENCE [LARGE SCALE GENOMIC DNA]</scope>
    <source>
        <strain evidence="5 6">KACC 16243</strain>
    </source>
</reference>
<dbReference type="KEGG" id="nmes:H9L09_12890"/>
<evidence type="ECO:0000256" key="1">
    <source>
        <dbReference type="ARBA" id="ARBA00022679"/>
    </source>
</evidence>
<dbReference type="AlphaFoldDB" id="A0A7G9R7B3"/>
<evidence type="ECO:0000313" key="5">
    <source>
        <dbReference type="EMBL" id="QNN51488.1"/>
    </source>
</evidence>
<dbReference type="EMBL" id="CP060713">
    <property type="protein sequence ID" value="QNN51488.1"/>
    <property type="molecule type" value="Genomic_DNA"/>
</dbReference>
<sequence>MLAEGYVVRPLRLEDAAALAAAYQRNREHLAPWDPVRPESFYSVDGQRAAIASQLEQVEQLRGAAWVLAHGDDVVGRVNLSNIVLGVLRSGSVGYWVDAGHLRRGLALAAVEHACDGARALGLHRVEAGTLLHNAASQAVLLRAGFVHYGTARRFLFIGGAWQDHHLYERILHDDPL</sequence>
<keyword evidence="1 5" id="KW-0808">Transferase</keyword>
<dbReference type="PANTHER" id="PTHR43792:SF8">
    <property type="entry name" value="[RIBOSOMAL PROTEIN US5]-ALANINE N-ACETYLTRANSFERASE"/>
    <property type="match status" value="1"/>
</dbReference>
<dbReference type="GO" id="GO:0008999">
    <property type="term" value="F:protein-N-terminal-alanine acetyltransferase activity"/>
    <property type="evidence" value="ECO:0007669"/>
    <property type="project" value="TreeGrafter"/>
</dbReference>